<evidence type="ECO:0000313" key="3">
    <source>
        <dbReference type="Proteomes" id="UP000265724"/>
    </source>
</evidence>
<keyword evidence="3" id="KW-1185">Reference proteome</keyword>
<evidence type="ECO:0000313" key="2">
    <source>
        <dbReference type="EMBL" id="RIE14404.1"/>
    </source>
</evidence>
<dbReference type="EMBL" id="QXIX01000030">
    <property type="protein sequence ID" value="RIE14404.1"/>
    <property type="molecule type" value="Genomic_DNA"/>
</dbReference>
<reference evidence="3 4" key="1">
    <citation type="submission" date="2018-09" db="EMBL/GenBank/DDBJ databases">
        <title>Discovery and Ecogenomic Context for Candidatus Cryosericales, a Global Caldiserica Order Active in Thawing Permafrost.</title>
        <authorList>
            <person name="Martinez M.A."/>
            <person name="Woodcroft B.J."/>
            <person name="Ignacio Espinoza J.C."/>
            <person name="Zayed A."/>
            <person name="Singleton C.M."/>
            <person name="Boyd J."/>
            <person name="Li Y.-F."/>
            <person name="Purvine S."/>
            <person name="Maughan H."/>
            <person name="Hodgkins S.B."/>
            <person name="Anderson D."/>
            <person name="Sederholm M."/>
            <person name="Temperton B."/>
            <person name="Saleska S.R."/>
            <person name="Tyson G.W."/>
            <person name="Rich V.I."/>
        </authorList>
    </citation>
    <scope>NUCLEOTIDE SEQUENCE [LARGE SCALE GENOMIC DNA]</scope>
    <source>
        <strain evidence="2 3">SMC2</strain>
        <strain evidence="1 4">SMC3</strain>
    </source>
</reference>
<protein>
    <submittedName>
        <fullName evidence="1">Uncharacterized protein</fullName>
    </submittedName>
</protein>
<accession>A0A398DJX9</accession>
<dbReference type="EMBL" id="QXIW01000014">
    <property type="protein sequence ID" value="RIE14139.1"/>
    <property type="molecule type" value="Genomic_DNA"/>
</dbReference>
<dbReference type="InterPro" id="IPR015943">
    <property type="entry name" value="WD40/YVTN_repeat-like_dom_sf"/>
</dbReference>
<dbReference type="Gene3D" id="2.130.10.10">
    <property type="entry name" value="YVTN repeat-like/Quinoprotein amine dehydrogenase"/>
    <property type="match status" value="1"/>
</dbReference>
<evidence type="ECO:0000313" key="4">
    <source>
        <dbReference type="Proteomes" id="UP000266042"/>
    </source>
</evidence>
<dbReference type="SUPFAM" id="SSF110296">
    <property type="entry name" value="Oligoxyloglucan reducing end-specific cellobiohydrolase"/>
    <property type="match status" value="1"/>
</dbReference>
<sequence>MKHFVRLVLALVLCPVLGLSGVLVGIPAVRAADTGSWAAANTGLTGMNVLCFAINPQNPSTLYAGTDIGGVFRSTDSDATWAAAIKTITITYQP</sequence>
<gene>
    <name evidence="2" type="ORF">SMC2_03400</name>
    <name evidence="1" type="ORF">SMC3_02455</name>
</gene>
<organism evidence="1 4">
    <name type="scientific">Candidatus Cryosericum hinesii</name>
    <dbReference type="NCBI Taxonomy" id="2290915"/>
    <lineage>
        <taxon>Bacteria</taxon>
        <taxon>Pseudomonadati</taxon>
        <taxon>Caldisericota/Cryosericota group</taxon>
        <taxon>Candidatus Cryosericota</taxon>
        <taxon>Candidatus Cryosericia</taxon>
        <taxon>Candidatus Cryosericales</taxon>
        <taxon>Candidatus Cryosericaceae</taxon>
        <taxon>Candidatus Cryosericum</taxon>
    </lineage>
</organism>
<dbReference type="AlphaFoldDB" id="A0A398DJX9"/>
<name>A0A398DJX9_9BACT</name>
<dbReference type="Proteomes" id="UP000266042">
    <property type="component" value="Unassembled WGS sequence"/>
</dbReference>
<comment type="caution">
    <text evidence="1">The sequence shown here is derived from an EMBL/GenBank/DDBJ whole genome shotgun (WGS) entry which is preliminary data.</text>
</comment>
<proteinExistence type="predicted"/>
<dbReference type="RefSeq" id="WP_119088256.1">
    <property type="nucleotide sequence ID" value="NZ_QXIV01000059.1"/>
</dbReference>
<dbReference type="Proteomes" id="UP000265724">
    <property type="component" value="Unassembled WGS sequence"/>
</dbReference>
<evidence type="ECO:0000313" key="1">
    <source>
        <dbReference type="EMBL" id="RIE14139.1"/>
    </source>
</evidence>